<evidence type="ECO:0000259" key="2">
    <source>
        <dbReference type="SMART" id="SM01169"/>
    </source>
</evidence>
<gene>
    <name evidence="3" type="ORF">PECUL_23A005734</name>
</gene>
<name>A0AAD1WFK3_PELCU</name>
<dbReference type="GO" id="GO:0032355">
    <property type="term" value="P:response to estradiol"/>
    <property type="evidence" value="ECO:0007669"/>
    <property type="project" value="TreeGrafter"/>
</dbReference>
<keyword evidence="4" id="KW-1185">Reference proteome</keyword>
<dbReference type="SUPFAM" id="SSF56968">
    <property type="entry name" value="Lipovitellin-phosvitin complex, beta-sheet shell regions"/>
    <property type="match status" value="1"/>
</dbReference>
<keyword evidence="1" id="KW-0758">Storage protein</keyword>
<protein>
    <submittedName>
        <fullName evidence="3">Vitellogenin-1-like</fullName>
    </submittedName>
</protein>
<reference evidence="3" key="1">
    <citation type="submission" date="2022-03" db="EMBL/GenBank/DDBJ databases">
        <authorList>
            <person name="Alioto T."/>
            <person name="Alioto T."/>
            <person name="Gomez Garrido J."/>
        </authorList>
    </citation>
    <scope>NUCLEOTIDE SEQUENCE</scope>
</reference>
<dbReference type="Gene3D" id="2.20.80.10">
    <property type="entry name" value="Lipovitellin-phosvitin complex, chain A, domain 4"/>
    <property type="match status" value="1"/>
</dbReference>
<evidence type="ECO:0000313" key="4">
    <source>
        <dbReference type="Proteomes" id="UP001295444"/>
    </source>
</evidence>
<evidence type="ECO:0000313" key="3">
    <source>
        <dbReference type="EMBL" id="CAH2311112.1"/>
    </source>
</evidence>
<dbReference type="InterPro" id="IPR015819">
    <property type="entry name" value="Lipid_transp_b-sht_shell"/>
</dbReference>
<dbReference type="EMBL" id="OW240919">
    <property type="protein sequence ID" value="CAH2311112.1"/>
    <property type="molecule type" value="Genomic_DNA"/>
</dbReference>
<accession>A0AAD1WFK3</accession>
<dbReference type="GO" id="GO:0045735">
    <property type="term" value="F:nutrient reservoir activity"/>
    <property type="evidence" value="ECO:0007669"/>
    <property type="project" value="UniProtKB-KW"/>
</dbReference>
<sequence>MAGTTSMFNVLFDNARGLPSFGQSRLRAQFMGSFVDLFEFFYEPKGQSSALEAVVTQLQNGLNIRWSKPLLSSENRLIVPTCLGLPLETSLRYSSVTRAETQAQLHITPAPKDGFNLLNLLYSNINLKSRFSLSLTKDIVVFFGVNTKLIQAGLEIHGKVNAFIPVNVDATTDLNQKYFKLDILPNPQEDEIVYLRSKAFSVSRNVVDSAAVKMIPVVPTGTEPNVLKQVFNPRDMSAGDSARTEALPPCNWRLMGGAQPSTAHLAYPPLCTHPGSVLLNNI</sequence>
<dbReference type="PANTHER" id="PTHR23345:SF15">
    <property type="entry name" value="VITELLOGENIN 1-RELATED"/>
    <property type="match status" value="1"/>
</dbReference>
<proteinExistence type="predicted"/>
<dbReference type="InterPro" id="IPR050733">
    <property type="entry name" value="Vitellogenin/Apolipophorin"/>
</dbReference>
<dbReference type="InterPro" id="IPR015255">
    <property type="entry name" value="Vitellinogen_open_b-sht"/>
</dbReference>
<dbReference type="AlphaFoldDB" id="A0AAD1WFK3"/>
<evidence type="ECO:0000256" key="1">
    <source>
        <dbReference type="ARBA" id="ARBA00022761"/>
    </source>
</evidence>
<dbReference type="Proteomes" id="UP001295444">
    <property type="component" value="Chromosome 08"/>
</dbReference>
<dbReference type="SMART" id="SM01169">
    <property type="entry name" value="DUF1943"/>
    <property type="match status" value="1"/>
</dbReference>
<dbReference type="Pfam" id="PF09172">
    <property type="entry name" value="Vit_open_b-sht"/>
    <property type="match status" value="1"/>
</dbReference>
<dbReference type="PANTHER" id="PTHR23345">
    <property type="entry name" value="VITELLOGENIN-RELATED"/>
    <property type="match status" value="1"/>
</dbReference>
<feature type="domain" description="Vitellinogen open beta-sheet" evidence="2">
    <location>
        <begin position="4"/>
        <end position="202"/>
    </location>
</feature>
<dbReference type="GO" id="GO:0005319">
    <property type="term" value="F:lipid transporter activity"/>
    <property type="evidence" value="ECO:0007669"/>
    <property type="project" value="InterPro"/>
</dbReference>
<dbReference type="GO" id="GO:0071391">
    <property type="term" value="P:cellular response to estrogen stimulus"/>
    <property type="evidence" value="ECO:0007669"/>
    <property type="project" value="TreeGrafter"/>
</dbReference>
<organism evidence="3 4">
    <name type="scientific">Pelobates cultripes</name>
    <name type="common">Western spadefoot toad</name>
    <dbReference type="NCBI Taxonomy" id="61616"/>
    <lineage>
        <taxon>Eukaryota</taxon>
        <taxon>Metazoa</taxon>
        <taxon>Chordata</taxon>
        <taxon>Craniata</taxon>
        <taxon>Vertebrata</taxon>
        <taxon>Euteleostomi</taxon>
        <taxon>Amphibia</taxon>
        <taxon>Batrachia</taxon>
        <taxon>Anura</taxon>
        <taxon>Pelobatoidea</taxon>
        <taxon>Pelobatidae</taxon>
        <taxon>Pelobates</taxon>
    </lineage>
</organism>